<proteinExistence type="predicted"/>
<evidence type="ECO:0000313" key="1">
    <source>
        <dbReference type="EMBL" id="QTD48952.1"/>
    </source>
</evidence>
<dbReference type="EMBL" id="CP071793">
    <property type="protein sequence ID" value="QTD48952.1"/>
    <property type="molecule type" value="Genomic_DNA"/>
</dbReference>
<dbReference type="RefSeq" id="WP_237378601.1">
    <property type="nucleotide sequence ID" value="NZ_CP071793.1"/>
</dbReference>
<sequence length="139" mass="15798">MTGVLSLCVLGWMLGSFGGEGLPPLDDIFAKNSGSRFARLLADQGRVHVDLRPLLQDHGNLSQQQVNLGFQKIHDRFRVSKAQIINSQGDTNFAWLEVHLQLTLSDRKSGREHRAVFAFHFKQRSSQLALQRWVLQDLY</sequence>
<dbReference type="AlphaFoldDB" id="A0A8A4TIH6"/>
<protein>
    <submittedName>
        <fullName evidence="1">Uncharacterized protein</fullName>
    </submittedName>
</protein>
<dbReference type="Proteomes" id="UP000663929">
    <property type="component" value="Chromosome"/>
</dbReference>
<reference evidence="1" key="1">
    <citation type="submission" date="2021-03" db="EMBL/GenBank/DDBJ databases">
        <title>Acanthopleuribacteraceae sp. M133.</title>
        <authorList>
            <person name="Wang G."/>
        </authorList>
    </citation>
    <scope>NUCLEOTIDE SEQUENCE</scope>
    <source>
        <strain evidence="1">M133</strain>
    </source>
</reference>
<name>A0A8A4TIH6_SULCO</name>
<accession>A0A8A4TIH6</accession>
<evidence type="ECO:0000313" key="2">
    <source>
        <dbReference type="Proteomes" id="UP000663929"/>
    </source>
</evidence>
<dbReference type="KEGG" id="scor:J3U87_25490"/>
<keyword evidence="2" id="KW-1185">Reference proteome</keyword>
<organism evidence="1 2">
    <name type="scientific">Sulfidibacter corallicola</name>
    <dbReference type="NCBI Taxonomy" id="2818388"/>
    <lineage>
        <taxon>Bacteria</taxon>
        <taxon>Pseudomonadati</taxon>
        <taxon>Acidobacteriota</taxon>
        <taxon>Holophagae</taxon>
        <taxon>Acanthopleuribacterales</taxon>
        <taxon>Acanthopleuribacteraceae</taxon>
        <taxon>Sulfidibacter</taxon>
    </lineage>
</organism>
<gene>
    <name evidence="1" type="ORF">J3U87_25490</name>
</gene>